<evidence type="ECO:0000256" key="1">
    <source>
        <dbReference type="ARBA" id="ARBA00000677"/>
    </source>
</evidence>
<dbReference type="InterPro" id="IPR000223">
    <property type="entry name" value="Pept_S26A_signal_pept_1"/>
</dbReference>
<dbReference type="EC" id="3.4.21.89" evidence="4 6"/>
<dbReference type="InterPro" id="IPR036286">
    <property type="entry name" value="LexA/Signal_pep-like_sf"/>
</dbReference>
<keyword evidence="6" id="KW-0645">Protease</keyword>
<dbReference type="PROSITE" id="PS00761">
    <property type="entry name" value="SPASE_I_3"/>
    <property type="match status" value="1"/>
</dbReference>
<accession>A0ABS7Q8K4</accession>
<comment type="caution">
    <text evidence="8">The sequence shown here is derived from an EMBL/GenBank/DDBJ whole genome shotgun (WGS) entry which is preliminary data.</text>
</comment>
<comment type="catalytic activity">
    <reaction evidence="1 6">
        <text>Cleavage of hydrophobic, N-terminal signal or leader sequences from secreted and periplasmic proteins.</text>
        <dbReference type="EC" id="3.4.21.89"/>
    </reaction>
</comment>
<keyword evidence="9" id="KW-1185">Reference proteome</keyword>
<comment type="caution">
    <text evidence="6">Lacks conserved residue(s) required for the propagation of feature annotation.</text>
</comment>
<comment type="subcellular location">
    <subcellularLocation>
        <location evidence="2">Cell membrane</location>
        <topology evidence="2">Single-pass type II membrane protein</topology>
    </subcellularLocation>
    <subcellularLocation>
        <location evidence="6">Membrane</location>
        <topology evidence="6">Single-pass type II membrane protein</topology>
    </subcellularLocation>
</comment>
<comment type="similarity">
    <text evidence="3 6">Belongs to the peptidase S26 family.</text>
</comment>
<evidence type="ECO:0000256" key="2">
    <source>
        <dbReference type="ARBA" id="ARBA00004401"/>
    </source>
</evidence>
<sequence length="246" mass="25681">MSATTTSGTAAIRRDRAGRPGRMVSGLAVALGCVLFLGGFAWAAVEYRPYTVPTASMQPTVDPGDKVLAQKVSGSEVHRGDVVVFRDKLWGNSPLVKRVVAVGGDVVACCDKQGRMTVNGKPVDETYVRGGGPASLDSFHTTVPKGELFMLGDNRSVSEDSRLHLDDAEGGAVPASDVKGRVDALAWPAGRMGMLPTTAAFDALPGGGRSPQGPLPWIVLMVIAGAVLILGGAAYEPVAKLVTRRR</sequence>
<evidence type="ECO:0000313" key="9">
    <source>
        <dbReference type="Proteomes" id="UP000778578"/>
    </source>
</evidence>
<gene>
    <name evidence="8" type="primary">lepB</name>
    <name evidence="8" type="ORF">K7862_17700</name>
</gene>
<evidence type="ECO:0000256" key="6">
    <source>
        <dbReference type="RuleBase" id="RU362042"/>
    </source>
</evidence>
<evidence type="ECO:0000313" key="8">
    <source>
        <dbReference type="EMBL" id="MBY8879456.1"/>
    </source>
</evidence>
<feature type="domain" description="Peptidase S26" evidence="7">
    <location>
        <begin position="34"/>
        <end position="187"/>
    </location>
</feature>
<dbReference type="Pfam" id="PF10502">
    <property type="entry name" value="Peptidase_S26"/>
    <property type="match status" value="1"/>
</dbReference>
<dbReference type="PANTHER" id="PTHR43390:SF1">
    <property type="entry name" value="CHLOROPLAST PROCESSING PEPTIDASE"/>
    <property type="match status" value="1"/>
</dbReference>
<dbReference type="SUPFAM" id="SSF51306">
    <property type="entry name" value="LexA/Signal peptidase"/>
    <property type="match status" value="1"/>
</dbReference>
<protein>
    <recommendedName>
        <fullName evidence="4 6">Signal peptidase I</fullName>
        <ecNumber evidence="4 6">3.4.21.89</ecNumber>
    </recommendedName>
</protein>
<evidence type="ECO:0000256" key="5">
    <source>
        <dbReference type="ARBA" id="ARBA00022801"/>
    </source>
</evidence>
<dbReference type="InterPro" id="IPR019758">
    <property type="entry name" value="Pept_S26A_signal_pept_1_CS"/>
</dbReference>
<dbReference type="Proteomes" id="UP000778578">
    <property type="component" value="Unassembled WGS sequence"/>
</dbReference>
<keyword evidence="5 6" id="KW-0378">Hydrolase</keyword>
<keyword evidence="6" id="KW-0812">Transmembrane</keyword>
<dbReference type="InterPro" id="IPR019533">
    <property type="entry name" value="Peptidase_S26"/>
</dbReference>
<dbReference type="RefSeq" id="WP_222963592.1">
    <property type="nucleotide sequence ID" value="NZ_JAINZZ010000020.1"/>
</dbReference>
<dbReference type="NCBIfam" id="TIGR02227">
    <property type="entry name" value="sigpep_I_bact"/>
    <property type="match status" value="1"/>
</dbReference>
<dbReference type="CDD" id="cd06530">
    <property type="entry name" value="S26_SPase_I"/>
    <property type="match status" value="1"/>
</dbReference>
<feature type="transmembrane region" description="Helical" evidence="6">
    <location>
        <begin position="23"/>
        <end position="45"/>
    </location>
</feature>
<dbReference type="PRINTS" id="PR00727">
    <property type="entry name" value="LEADERPTASE"/>
</dbReference>
<dbReference type="EMBL" id="JAINZZ010000020">
    <property type="protein sequence ID" value="MBY8879456.1"/>
    <property type="molecule type" value="Genomic_DNA"/>
</dbReference>
<keyword evidence="6" id="KW-0472">Membrane</keyword>
<feature type="transmembrane region" description="Helical" evidence="6">
    <location>
        <begin position="215"/>
        <end position="235"/>
    </location>
</feature>
<evidence type="ECO:0000256" key="4">
    <source>
        <dbReference type="ARBA" id="ARBA00013208"/>
    </source>
</evidence>
<evidence type="ECO:0000259" key="7">
    <source>
        <dbReference type="Pfam" id="PF10502"/>
    </source>
</evidence>
<evidence type="ECO:0000256" key="3">
    <source>
        <dbReference type="ARBA" id="ARBA00009370"/>
    </source>
</evidence>
<organism evidence="8 9">
    <name type="scientific">Actinacidiphila acidipaludis</name>
    <dbReference type="NCBI Taxonomy" id="2873382"/>
    <lineage>
        <taxon>Bacteria</taxon>
        <taxon>Bacillati</taxon>
        <taxon>Actinomycetota</taxon>
        <taxon>Actinomycetes</taxon>
        <taxon>Kitasatosporales</taxon>
        <taxon>Streptomycetaceae</taxon>
        <taxon>Actinacidiphila</taxon>
    </lineage>
</organism>
<reference evidence="8 9" key="1">
    <citation type="submission" date="2021-08" db="EMBL/GenBank/DDBJ databases">
        <title>WGS of actinomycetes from Thailand.</title>
        <authorList>
            <person name="Thawai C."/>
        </authorList>
    </citation>
    <scope>NUCLEOTIDE SEQUENCE [LARGE SCALE GENOMIC DNA]</scope>
    <source>
        <strain evidence="8 9">PLK6-54</strain>
    </source>
</reference>
<dbReference type="PANTHER" id="PTHR43390">
    <property type="entry name" value="SIGNAL PEPTIDASE I"/>
    <property type="match status" value="1"/>
</dbReference>
<dbReference type="GO" id="GO:0009003">
    <property type="term" value="F:signal peptidase activity"/>
    <property type="evidence" value="ECO:0007669"/>
    <property type="project" value="UniProtKB-EC"/>
</dbReference>
<dbReference type="Gene3D" id="2.10.109.10">
    <property type="entry name" value="Umud Fragment, subunit A"/>
    <property type="match status" value="1"/>
</dbReference>
<name>A0ABS7Q8K4_9ACTN</name>
<proteinExistence type="inferred from homology"/>
<keyword evidence="6" id="KW-1133">Transmembrane helix</keyword>